<dbReference type="Proteomes" id="UP000245207">
    <property type="component" value="Unassembled WGS sequence"/>
</dbReference>
<dbReference type="AlphaFoldDB" id="A0A2U1KPY0"/>
<accession>A0A2U1KPY0</accession>
<feature type="repeat" description="PPR" evidence="3">
    <location>
        <begin position="44"/>
        <end position="74"/>
    </location>
</feature>
<protein>
    <recommendedName>
        <fullName evidence="6">Pentatricopeptide repeat-containing protein</fullName>
    </recommendedName>
</protein>
<evidence type="ECO:0000313" key="4">
    <source>
        <dbReference type="EMBL" id="PWA38826.1"/>
    </source>
</evidence>
<evidence type="ECO:0008006" key="6">
    <source>
        <dbReference type="Google" id="ProtNLM"/>
    </source>
</evidence>
<evidence type="ECO:0000313" key="5">
    <source>
        <dbReference type="Proteomes" id="UP000245207"/>
    </source>
</evidence>
<dbReference type="NCBIfam" id="TIGR00756">
    <property type="entry name" value="PPR"/>
    <property type="match status" value="2"/>
</dbReference>
<dbReference type="PANTHER" id="PTHR47447">
    <property type="entry name" value="OS03G0856100 PROTEIN"/>
    <property type="match status" value="1"/>
</dbReference>
<dbReference type="Pfam" id="PF12854">
    <property type="entry name" value="PPR_1"/>
    <property type="match status" value="1"/>
</dbReference>
<feature type="repeat" description="PPR" evidence="3">
    <location>
        <begin position="9"/>
        <end position="43"/>
    </location>
</feature>
<dbReference type="OrthoDB" id="1630859at2759"/>
<dbReference type="PANTHER" id="PTHR47447:SF23">
    <property type="entry name" value="PENTACOTRIPEPTIDE-REPEAT REGION OF PRORP DOMAIN-CONTAINING PROTEIN"/>
    <property type="match status" value="1"/>
</dbReference>
<dbReference type="EMBL" id="PKPP01015236">
    <property type="protein sequence ID" value="PWA38826.1"/>
    <property type="molecule type" value="Genomic_DNA"/>
</dbReference>
<dbReference type="PROSITE" id="PS51375">
    <property type="entry name" value="PPR"/>
    <property type="match status" value="2"/>
</dbReference>
<keyword evidence="2" id="KW-0677">Repeat</keyword>
<organism evidence="4 5">
    <name type="scientific">Artemisia annua</name>
    <name type="common">Sweet wormwood</name>
    <dbReference type="NCBI Taxonomy" id="35608"/>
    <lineage>
        <taxon>Eukaryota</taxon>
        <taxon>Viridiplantae</taxon>
        <taxon>Streptophyta</taxon>
        <taxon>Embryophyta</taxon>
        <taxon>Tracheophyta</taxon>
        <taxon>Spermatophyta</taxon>
        <taxon>Magnoliopsida</taxon>
        <taxon>eudicotyledons</taxon>
        <taxon>Gunneridae</taxon>
        <taxon>Pentapetalae</taxon>
        <taxon>asterids</taxon>
        <taxon>campanulids</taxon>
        <taxon>Asterales</taxon>
        <taxon>Asteraceae</taxon>
        <taxon>Asteroideae</taxon>
        <taxon>Anthemideae</taxon>
        <taxon>Artemisiinae</taxon>
        <taxon>Artemisia</taxon>
    </lineage>
</organism>
<dbReference type="InterPro" id="IPR002885">
    <property type="entry name" value="PPR_rpt"/>
</dbReference>
<evidence type="ECO:0000256" key="1">
    <source>
        <dbReference type="ARBA" id="ARBA00007626"/>
    </source>
</evidence>
<evidence type="ECO:0000256" key="2">
    <source>
        <dbReference type="ARBA" id="ARBA00022737"/>
    </source>
</evidence>
<dbReference type="Gene3D" id="1.25.40.10">
    <property type="entry name" value="Tetratricopeptide repeat domain"/>
    <property type="match status" value="1"/>
</dbReference>
<comment type="similarity">
    <text evidence="1">Belongs to the PPR family. P subfamily.</text>
</comment>
<comment type="caution">
    <text evidence="4">The sequence shown here is derived from an EMBL/GenBank/DDBJ whole genome shotgun (WGS) entry which is preliminary data.</text>
</comment>
<evidence type="ECO:0000256" key="3">
    <source>
        <dbReference type="PROSITE-ProRule" id="PRU00708"/>
    </source>
</evidence>
<reference evidence="4 5" key="1">
    <citation type="journal article" date="2018" name="Mol. Plant">
        <title>The genome of Artemisia annua provides insight into the evolution of Asteraceae family and artemisinin biosynthesis.</title>
        <authorList>
            <person name="Shen Q."/>
            <person name="Zhang L."/>
            <person name="Liao Z."/>
            <person name="Wang S."/>
            <person name="Yan T."/>
            <person name="Shi P."/>
            <person name="Liu M."/>
            <person name="Fu X."/>
            <person name="Pan Q."/>
            <person name="Wang Y."/>
            <person name="Lv Z."/>
            <person name="Lu X."/>
            <person name="Zhang F."/>
            <person name="Jiang W."/>
            <person name="Ma Y."/>
            <person name="Chen M."/>
            <person name="Hao X."/>
            <person name="Li L."/>
            <person name="Tang Y."/>
            <person name="Lv G."/>
            <person name="Zhou Y."/>
            <person name="Sun X."/>
            <person name="Brodelius P.E."/>
            <person name="Rose J.K.C."/>
            <person name="Tang K."/>
        </authorList>
    </citation>
    <scope>NUCLEOTIDE SEQUENCE [LARGE SCALE GENOMIC DNA]</scope>
    <source>
        <strain evidence="5">cv. Huhao1</strain>
        <tissue evidence="4">Leaf</tissue>
    </source>
</reference>
<sequence>MQKCGVKPDRQFYNVMIDTFGKYNCLDNALEILERMRNDGIEPDTVTWNTLIDCHCKCGYHSKAEELFDEMQKIVWGTREVGGGEELVEEDEK</sequence>
<dbReference type="STRING" id="35608.A0A2U1KPY0"/>
<proteinExistence type="inferred from homology"/>
<keyword evidence="5" id="KW-1185">Reference proteome</keyword>
<name>A0A2U1KPY0_ARTAN</name>
<gene>
    <name evidence="4" type="ORF">CTI12_AA577830</name>
</gene>
<dbReference type="InterPro" id="IPR011990">
    <property type="entry name" value="TPR-like_helical_dom_sf"/>
</dbReference>